<keyword evidence="7" id="KW-0547">Nucleotide-binding</keyword>
<evidence type="ECO:0000256" key="4">
    <source>
        <dbReference type="ARBA" id="ARBA00022777"/>
    </source>
</evidence>
<protein>
    <recommendedName>
        <fullName evidence="2">histidine kinase</fullName>
        <ecNumber evidence="2">2.7.13.3</ecNumber>
    </recommendedName>
</protein>
<keyword evidence="8" id="KW-1185">Reference proteome</keyword>
<evidence type="ECO:0000256" key="1">
    <source>
        <dbReference type="ARBA" id="ARBA00000085"/>
    </source>
</evidence>
<dbReference type="PROSITE" id="PS50109">
    <property type="entry name" value="HIS_KIN"/>
    <property type="match status" value="1"/>
</dbReference>
<feature type="domain" description="Histidine kinase" evidence="6">
    <location>
        <begin position="1"/>
        <end position="114"/>
    </location>
</feature>
<evidence type="ECO:0000256" key="5">
    <source>
        <dbReference type="ARBA" id="ARBA00023012"/>
    </source>
</evidence>
<dbReference type="RefSeq" id="WP_323252826.1">
    <property type="nucleotide sequence ID" value="NZ_JAYFUL010000052.1"/>
</dbReference>
<dbReference type="Gene3D" id="3.30.565.10">
    <property type="entry name" value="Histidine kinase-like ATPase, C-terminal domain"/>
    <property type="match status" value="1"/>
</dbReference>
<keyword evidence="4" id="KW-0418">Kinase</keyword>
<gene>
    <name evidence="7" type="ORF">VB264_21400</name>
</gene>
<proteinExistence type="predicted"/>
<reference evidence="7 8" key="1">
    <citation type="submission" date="2023-12" db="EMBL/GenBank/DDBJ databases">
        <title>Novel species of the genus Arcicella isolated from rivers.</title>
        <authorList>
            <person name="Lu H."/>
        </authorList>
    </citation>
    <scope>NUCLEOTIDE SEQUENCE [LARGE SCALE GENOMIC DNA]</scope>
    <source>
        <strain evidence="7 8">LMG 21963</strain>
    </source>
</reference>
<dbReference type="SMART" id="SM00387">
    <property type="entry name" value="HATPase_c"/>
    <property type="match status" value="1"/>
</dbReference>
<dbReference type="PANTHER" id="PTHR43711:SF30">
    <property type="entry name" value="HISTIDINE KINASE"/>
    <property type="match status" value="1"/>
</dbReference>
<dbReference type="InterPro" id="IPR036890">
    <property type="entry name" value="HATPase_C_sf"/>
</dbReference>
<dbReference type="InterPro" id="IPR005467">
    <property type="entry name" value="His_kinase_dom"/>
</dbReference>
<evidence type="ECO:0000313" key="7">
    <source>
        <dbReference type="EMBL" id="MEA5260370.1"/>
    </source>
</evidence>
<comment type="catalytic activity">
    <reaction evidence="1">
        <text>ATP + protein L-histidine = ADP + protein N-phospho-L-histidine.</text>
        <dbReference type="EC" id="2.7.13.3"/>
    </reaction>
</comment>
<keyword evidence="5" id="KW-0902">Two-component regulatory system</keyword>
<feature type="non-terminal residue" evidence="7">
    <location>
        <position position="1"/>
    </location>
</feature>
<dbReference type="InterPro" id="IPR050736">
    <property type="entry name" value="Sensor_HK_Regulatory"/>
</dbReference>
<dbReference type="InterPro" id="IPR004358">
    <property type="entry name" value="Sig_transdc_His_kin-like_C"/>
</dbReference>
<dbReference type="InterPro" id="IPR003594">
    <property type="entry name" value="HATPase_dom"/>
</dbReference>
<dbReference type="EC" id="2.7.13.3" evidence="2"/>
<accession>A0ABU5QTC6</accession>
<keyword evidence="3" id="KW-0808">Transferase</keyword>
<dbReference type="GO" id="GO:0005524">
    <property type="term" value="F:ATP binding"/>
    <property type="evidence" value="ECO:0007669"/>
    <property type="project" value="UniProtKB-KW"/>
</dbReference>
<comment type="caution">
    <text evidence="7">The sequence shown here is derived from an EMBL/GenBank/DDBJ whole genome shotgun (WGS) entry which is preliminary data.</text>
</comment>
<dbReference type="EMBL" id="JAYFUL010000052">
    <property type="protein sequence ID" value="MEA5260370.1"/>
    <property type="molecule type" value="Genomic_DNA"/>
</dbReference>
<organism evidence="7 8">
    <name type="scientific">Arcicella aquatica</name>
    <dbReference type="NCBI Taxonomy" id="217141"/>
    <lineage>
        <taxon>Bacteria</taxon>
        <taxon>Pseudomonadati</taxon>
        <taxon>Bacteroidota</taxon>
        <taxon>Cytophagia</taxon>
        <taxon>Cytophagales</taxon>
        <taxon>Flectobacillaceae</taxon>
        <taxon>Arcicella</taxon>
    </lineage>
</organism>
<evidence type="ECO:0000259" key="6">
    <source>
        <dbReference type="PROSITE" id="PS50109"/>
    </source>
</evidence>
<dbReference type="SUPFAM" id="SSF55874">
    <property type="entry name" value="ATPase domain of HSP90 chaperone/DNA topoisomerase II/histidine kinase"/>
    <property type="match status" value="1"/>
</dbReference>
<dbReference type="PANTHER" id="PTHR43711">
    <property type="entry name" value="TWO-COMPONENT HISTIDINE KINASE"/>
    <property type="match status" value="1"/>
</dbReference>
<sequence length="114" mass="13054">LQIRIQRKSYENSLWTLQFQENSLINCTKTRLYMLKMSNIYISVQDNGAGIDKHSQRLIFDKFFQAEDQTIKKPIGSGLGLAISKKIVELHNGEIWVESEVGKGAKFTFMISVV</sequence>
<dbReference type="Proteomes" id="UP001304671">
    <property type="component" value="Unassembled WGS sequence"/>
</dbReference>
<evidence type="ECO:0000256" key="2">
    <source>
        <dbReference type="ARBA" id="ARBA00012438"/>
    </source>
</evidence>
<name>A0ABU5QTC6_9BACT</name>
<dbReference type="PRINTS" id="PR00344">
    <property type="entry name" value="BCTRLSENSOR"/>
</dbReference>
<dbReference type="Pfam" id="PF02518">
    <property type="entry name" value="HATPase_c"/>
    <property type="match status" value="1"/>
</dbReference>
<evidence type="ECO:0000313" key="8">
    <source>
        <dbReference type="Proteomes" id="UP001304671"/>
    </source>
</evidence>
<keyword evidence="7" id="KW-0067">ATP-binding</keyword>
<evidence type="ECO:0000256" key="3">
    <source>
        <dbReference type="ARBA" id="ARBA00022679"/>
    </source>
</evidence>